<reference evidence="2" key="1">
    <citation type="journal article" date="2020" name="Fungal Divers.">
        <title>Resolving the Mortierellaceae phylogeny through synthesis of multi-gene phylogenetics and phylogenomics.</title>
        <authorList>
            <person name="Vandepol N."/>
            <person name="Liber J."/>
            <person name="Desiro A."/>
            <person name="Na H."/>
            <person name="Kennedy M."/>
            <person name="Barry K."/>
            <person name="Grigoriev I.V."/>
            <person name="Miller A.N."/>
            <person name="O'Donnell K."/>
            <person name="Stajich J.E."/>
            <person name="Bonito G."/>
        </authorList>
    </citation>
    <scope>NUCLEOTIDE SEQUENCE</scope>
    <source>
        <strain evidence="2">KOD1015</strain>
    </source>
</reference>
<sequence length="102" mass="11434">MKFTFLAILAVTAIAHTSTLVAAAPKCTWTYKSSETGKAKTLSNPPENECINFNFRSYAINNRCYVGATIYVNKGCNGNSWHIEGGEDYKGRHDIYWSIKFD</sequence>
<feature type="signal peptide" evidence="1">
    <location>
        <begin position="1"/>
        <end position="23"/>
    </location>
</feature>
<feature type="chain" id="PRO_5040230528" evidence="1">
    <location>
        <begin position="24"/>
        <end position="102"/>
    </location>
</feature>
<gene>
    <name evidence="2" type="ORF">BGW38_002889</name>
</gene>
<dbReference type="OrthoDB" id="10368549at2759"/>
<proteinExistence type="predicted"/>
<organism evidence="2 3">
    <name type="scientific">Lunasporangiospora selenospora</name>
    <dbReference type="NCBI Taxonomy" id="979761"/>
    <lineage>
        <taxon>Eukaryota</taxon>
        <taxon>Fungi</taxon>
        <taxon>Fungi incertae sedis</taxon>
        <taxon>Mucoromycota</taxon>
        <taxon>Mortierellomycotina</taxon>
        <taxon>Mortierellomycetes</taxon>
        <taxon>Mortierellales</taxon>
        <taxon>Mortierellaceae</taxon>
        <taxon>Lunasporangiospora</taxon>
    </lineage>
</organism>
<comment type="caution">
    <text evidence="2">The sequence shown here is derived from an EMBL/GenBank/DDBJ whole genome shotgun (WGS) entry which is preliminary data.</text>
</comment>
<accession>A0A9P6KH41</accession>
<dbReference type="Proteomes" id="UP000780801">
    <property type="component" value="Unassembled WGS sequence"/>
</dbReference>
<evidence type="ECO:0000256" key="1">
    <source>
        <dbReference type="SAM" id="SignalP"/>
    </source>
</evidence>
<dbReference type="AlphaFoldDB" id="A0A9P6KH41"/>
<evidence type="ECO:0000313" key="3">
    <source>
        <dbReference type="Proteomes" id="UP000780801"/>
    </source>
</evidence>
<name>A0A9P6KH41_9FUNG</name>
<keyword evidence="3" id="KW-1185">Reference proteome</keyword>
<dbReference type="EMBL" id="JAABOA010000205">
    <property type="protein sequence ID" value="KAF9585324.1"/>
    <property type="molecule type" value="Genomic_DNA"/>
</dbReference>
<evidence type="ECO:0000313" key="2">
    <source>
        <dbReference type="EMBL" id="KAF9585324.1"/>
    </source>
</evidence>
<protein>
    <submittedName>
        <fullName evidence="2">Uncharacterized protein</fullName>
    </submittedName>
</protein>
<keyword evidence="1" id="KW-0732">Signal</keyword>